<evidence type="ECO:0000313" key="2">
    <source>
        <dbReference type="EMBL" id="MBA6155924.1"/>
    </source>
</evidence>
<keyword evidence="1" id="KW-0732">Signal</keyword>
<accession>A0A839AP23</accession>
<evidence type="ECO:0000313" key="3">
    <source>
        <dbReference type="Proteomes" id="UP000563906"/>
    </source>
</evidence>
<dbReference type="Gene3D" id="2.20.110.10">
    <property type="entry name" value="Histone H3 K4-specific methyltransferase SET7/9 N-terminal domain"/>
    <property type="match status" value="2"/>
</dbReference>
<gene>
    <name evidence="2" type="ORF">H3Z83_05240</name>
</gene>
<comment type="caution">
    <text evidence="2">The sequence shown here is derived from an EMBL/GenBank/DDBJ whole genome shotgun (WGS) entry which is preliminary data.</text>
</comment>
<dbReference type="InterPro" id="IPR011652">
    <property type="entry name" value="MORN_2"/>
</dbReference>
<name>A0A839AP23_9FLAO</name>
<reference evidence="2 3" key="1">
    <citation type="submission" date="2020-07" db="EMBL/GenBank/DDBJ databases">
        <title>Bacterium isolated from marine sediment.</title>
        <authorList>
            <person name="Shang D."/>
            <person name="Du Z.-J."/>
        </authorList>
    </citation>
    <scope>NUCLEOTIDE SEQUENCE [LARGE SCALE GENOMIC DNA]</scope>
    <source>
        <strain evidence="2 3">S7007</strain>
    </source>
</reference>
<organism evidence="2 3">
    <name type="scientific">Tenacibaculum pelagium</name>
    <dbReference type="NCBI Taxonomy" id="2759527"/>
    <lineage>
        <taxon>Bacteria</taxon>
        <taxon>Pseudomonadati</taxon>
        <taxon>Bacteroidota</taxon>
        <taxon>Flavobacteriia</taxon>
        <taxon>Flavobacteriales</taxon>
        <taxon>Flavobacteriaceae</taxon>
        <taxon>Tenacibaculum</taxon>
    </lineage>
</organism>
<dbReference type="AlphaFoldDB" id="A0A839AP23"/>
<evidence type="ECO:0000256" key="1">
    <source>
        <dbReference type="SAM" id="SignalP"/>
    </source>
</evidence>
<dbReference type="Pfam" id="PF07661">
    <property type="entry name" value="MORN_2"/>
    <property type="match status" value="3"/>
</dbReference>
<feature type="chain" id="PRO_5032854451" description="MORN repeat variant" evidence="1">
    <location>
        <begin position="22"/>
        <end position="166"/>
    </location>
</feature>
<dbReference type="SUPFAM" id="SSF82185">
    <property type="entry name" value="Histone H3 K4-specific methyltransferase SET7/9 N-terminal domain"/>
    <property type="match status" value="1"/>
</dbReference>
<sequence length="166" mass="19551">MKTSTLLIAMFIGFLASSVTAQDSDTVWFDKNWQETTKENHEFYRPTPKKIKDGFWIVDYYKSGQIQMEGYSTVNKPNEEVFDGLILYYHPNGKPFHRANYKNGKLEGVRKVFHESGELKEQGKYVNGKREGVWKTFYKNGKIETKGKYRDNEKVGVWKTFYKNVY</sequence>
<dbReference type="EMBL" id="JACGLS010000002">
    <property type="protein sequence ID" value="MBA6155924.1"/>
    <property type="molecule type" value="Genomic_DNA"/>
</dbReference>
<feature type="signal peptide" evidence="1">
    <location>
        <begin position="1"/>
        <end position="21"/>
    </location>
</feature>
<dbReference type="RefSeq" id="WP_182124436.1">
    <property type="nucleotide sequence ID" value="NZ_JACGLS010000002.1"/>
</dbReference>
<dbReference type="Proteomes" id="UP000563906">
    <property type="component" value="Unassembled WGS sequence"/>
</dbReference>
<keyword evidence="3" id="KW-1185">Reference proteome</keyword>
<protein>
    <recommendedName>
        <fullName evidence="4">MORN repeat variant</fullName>
    </recommendedName>
</protein>
<proteinExistence type="predicted"/>
<evidence type="ECO:0008006" key="4">
    <source>
        <dbReference type="Google" id="ProtNLM"/>
    </source>
</evidence>